<sequence length="760" mass="87892">MSSTVAVTAASASPLAIWRENRKKYLSEKAKSVKWPVADAIKLKPVFLFDEPVFSTHMCADCRKENRSGTVTMDGDKQVLNMTDQRFPFRRLPDDLCPVVLKTMDLPEIMAYSFVSKKSHSMVTALRLPVSLVQITMKTRPVIVAYIGGTNMKFDLNMHENNGRMVNLNDLPVNVNVTCNHNMAVGFREISLTWSNQGMRLGEWVQHLCSIFHYERCSIADFHVREIEMSVLSLQNTFTQILSVNIIFRQEEEANKHDILSAQNILKVFLNNTYVRLHHIPFQQHFSIQHIAMGNLIELYMCSPRNFRVDDLLTINAERVVILGISIQYQISLHDMNRFFNLWKKGSNRNLKELVMSWDTETIPDWKILLKGLQATDVGAEMTQSRFPFQRLPYDLRSEVLKTMELHEIIIYSLVSKKACSMVKTLCLPITSARVTMWSHPSVLFQIGSISINVILSLLKDAGSITRLENVHRFYFDISTTDKTTYGSKLPLVFRPKQIMTLGQWIQRICSIAHNDTTYSVAVIMEKIEFEVESLRNIFPKIRNIEINYLEHLHYHNRHRLDLPNEKDIASFQNVLKAFLPSVEKLTLQCGPLLDNLSIQQIGMTNLKELKMYSPRNLRVEDLFTFNVNNCFIEASEISLRDLNRFFKLWIKGSNPKMKKLNICWYTNTIPEWNVLFKGLKAEEVEEEGSRKYVIQNCRKVCAKIECMTTQRFPLHRLSDDLRSEVLKIMELHEIIAYSFVSVESSHKGSVGFPESTLRE</sequence>
<evidence type="ECO:0000313" key="2">
    <source>
        <dbReference type="EMBL" id="PIC39499.1"/>
    </source>
</evidence>
<name>A0A2G5UJ10_9PELO</name>
<reference evidence="3" key="1">
    <citation type="submission" date="2017-10" db="EMBL/GenBank/DDBJ databases">
        <title>Rapid genome shrinkage in a self-fertile nematode reveals novel sperm competition proteins.</title>
        <authorList>
            <person name="Yin D."/>
            <person name="Schwarz E.M."/>
            <person name="Thomas C.G."/>
            <person name="Felde R.L."/>
            <person name="Korf I.F."/>
            <person name="Cutter A.D."/>
            <person name="Schartner C.M."/>
            <person name="Ralston E.J."/>
            <person name="Meyer B.J."/>
            <person name="Haag E.S."/>
        </authorList>
    </citation>
    <scope>NUCLEOTIDE SEQUENCE [LARGE SCALE GENOMIC DNA]</scope>
    <source>
        <strain evidence="3">JU1422</strain>
    </source>
</reference>
<dbReference type="InterPro" id="IPR053222">
    <property type="entry name" value="Zygotic_Embryogenesis-Asso"/>
</dbReference>
<organism evidence="2 3">
    <name type="scientific">Caenorhabditis nigoni</name>
    <dbReference type="NCBI Taxonomy" id="1611254"/>
    <lineage>
        <taxon>Eukaryota</taxon>
        <taxon>Metazoa</taxon>
        <taxon>Ecdysozoa</taxon>
        <taxon>Nematoda</taxon>
        <taxon>Chromadorea</taxon>
        <taxon>Rhabditida</taxon>
        <taxon>Rhabditina</taxon>
        <taxon>Rhabditomorpha</taxon>
        <taxon>Rhabditoidea</taxon>
        <taxon>Rhabditidae</taxon>
        <taxon>Peloderinae</taxon>
        <taxon>Caenorhabditis</taxon>
    </lineage>
</organism>
<dbReference type="PROSITE" id="PS50181">
    <property type="entry name" value="FBOX"/>
    <property type="match status" value="2"/>
</dbReference>
<evidence type="ECO:0000313" key="3">
    <source>
        <dbReference type="Proteomes" id="UP000230233"/>
    </source>
</evidence>
<feature type="domain" description="F-box" evidence="1">
    <location>
        <begin position="386"/>
        <end position="441"/>
    </location>
</feature>
<dbReference type="Proteomes" id="UP000230233">
    <property type="component" value="Chromosome III"/>
</dbReference>
<dbReference type="EMBL" id="PDUG01000003">
    <property type="protein sequence ID" value="PIC39499.1"/>
    <property type="molecule type" value="Genomic_DNA"/>
</dbReference>
<protein>
    <recommendedName>
        <fullName evidence="1">F-box domain-containing protein</fullName>
    </recommendedName>
</protein>
<feature type="domain" description="F-box" evidence="1">
    <location>
        <begin position="86"/>
        <end position="132"/>
    </location>
</feature>
<evidence type="ECO:0000259" key="1">
    <source>
        <dbReference type="PROSITE" id="PS50181"/>
    </source>
</evidence>
<dbReference type="Pfam" id="PF00646">
    <property type="entry name" value="F-box"/>
    <property type="match status" value="2"/>
</dbReference>
<dbReference type="InterPro" id="IPR012885">
    <property type="entry name" value="F-box_Sdz-33"/>
</dbReference>
<keyword evidence="3" id="KW-1185">Reference proteome</keyword>
<dbReference type="Pfam" id="PF07735">
    <property type="entry name" value="FBA_2"/>
    <property type="match status" value="2"/>
</dbReference>
<dbReference type="PANTHER" id="PTHR22899">
    <property type="entry name" value="CYCLIN-RELATED F-BOX FAMILY"/>
    <property type="match status" value="1"/>
</dbReference>
<dbReference type="InterPro" id="IPR001810">
    <property type="entry name" value="F-box_dom"/>
</dbReference>
<dbReference type="AlphaFoldDB" id="A0A2G5UJ10"/>
<accession>A0A2G5UJ10</accession>
<gene>
    <name evidence="2" type="primary">Cnig_chr_III.g11166</name>
    <name evidence="2" type="ORF">B9Z55_011166</name>
</gene>
<comment type="caution">
    <text evidence="2">The sequence shown here is derived from an EMBL/GenBank/DDBJ whole genome shotgun (WGS) entry which is preliminary data.</text>
</comment>
<proteinExistence type="predicted"/>
<dbReference type="PANTHER" id="PTHR22899:SF0">
    <property type="entry name" value="F-BOX ASSOCIATED DOMAIN-CONTAINING PROTEIN-RELATED"/>
    <property type="match status" value="1"/>
</dbReference>